<proteinExistence type="predicted"/>
<gene>
    <name evidence="2" type="ORF">GUJ93_ZPchr0004g38181</name>
</gene>
<feature type="region of interest" description="Disordered" evidence="1">
    <location>
        <begin position="1"/>
        <end position="26"/>
    </location>
</feature>
<dbReference type="EMBL" id="JAAALK010000285">
    <property type="protein sequence ID" value="KAG8064775.1"/>
    <property type="molecule type" value="Genomic_DNA"/>
</dbReference>
<name>A0A8J5RZ24_ZIZPA</name>
<dbReference type="AlphaFoldDB" id="A0A8J5RZ24"/>
<dbReference type="Proteomes" id="UP000729402">
    <property type="component" value="Unassembled WGS sequence"/>
</dbReference>
<keyword evidence="3" id="KW-1185">Reference proteome</keyword>
<organism evidence="2 3">
    <name type="scientific">Zizania palustris</name>
    <name type="common">Northern wild rice</name>
    <dbReference type="NCBI Taxonomy" id="103762"/>
    <lineage>
        <taxon>Eukaryota</taxon>
        <taxon>Viridiplantae</taxon>
        <taxon>Streptophyta</taxon>
        <taxon>Embryophyta</taxon>
        <taxon>Tracheophyta</taxon>
        <taxon>Spermatophyta</taxon>
        <taxon>Magnoliopsida</taxon>
        <taxon>Liliopsida</taxon>
        <taxon>Poales</taxon>
        <taxon>Poaceae</taxon>
        <taxon>BOP clade</taxon>
        <taxon>Oryzoideae</taxon>
        <taxon>Oryzeae</taxon>
        <taxon>Zizaniinae</taxon>
        <taxon>Zizania</taxon>
    </lineage>
</organism>
<reference evidence="2" key="2">
    <citation type="submission" date="2021-02" db="EMBL/GenBank/DDBJ databases">
        <authorList>
            <person name="Kimball J.A."/>
            <person name="Haas M.W."/>
            <person name="Macchietto M."/>
            <person name="Kono T."/>
            <person name="Duquette J."/>
            <person name="Shao M."/>
        </authorList>
    </citation>
    <scope>NUCLEOTIDE SEQUENCE</scope>
    <source>
        <tissue evidence="2">Fresh leaf tissue</tissue>
    </source>
</reference>
<evidence type="ECO:0000256" key="1">
    <source>
        <dbReference type="SAM" id="MobiDB-lite"/>
    </source>
</evidence>
<sequence>MKKMEETQVKEISLPPVEDQHREMVKMQEKQAIPEDFLHAHFTPTAPSEPAMMKVGDVEDFTSIGEEEHQQQKSTCLIEAPVLL</sequence>
<comment type="caution">
    <text evidence="2">The sequence shown here is derived from an EMBL/GenBank/DDBJ whole genome shotgun (WGS) entry which is preliminary data.</text>
</comment>
<evidence type="ECO:0000313" key="2">
    <source>
        <dbReference type="EMBL" id="KAG8064775.1"/>
    </source>
</evidence>
<evidence type="ECO:0000313" key="3">
    <source>
        <dbReference type="Proteomes" id="UP000729402"/>
    </source>
</evidence>
<accession>A0A8J5RZ24</accession>
<protein>
    <submittedName>
        <fullName evidence="2">Uncharacterized protein</fullName>
    </submittedName>
</protein>
<reference evidence="2" key="1">
    <citation type="journal article" date="2021" name="bioRxiv">
        <title>Whole Genome Assembly and Annotation of Northern Wild Rice, Zizania palustris L., Supports a Whole Genome Duplication in the Zizania Genus.</title>
        <authorList>
            <person name="Haas M."/>
            <person name="Kono T."/>
            <person name="Macchietto M."/>
            <person name="Millas R."/>
            <person name="McGilp L."/>
            <person name="Shao M."/>
            <person name="Duquette J."/>
            <person name="Hirsch C.N."/>
            <person name="Kimball J."/>
        </authorList>
    </citation>
    <scope>NUCLEOTIDE SEQUENCE</scope>
    <source>
        <tissue evidence="2">Fresh leaf tissue</tissue>
    </source>
</reference>